<dbReference type="InterPro" id="IPR026893">
    <property type="entry name" value="Tyr/Ser_Pase_IphP-type"/>
</dbReference>
<protein>
    <submittedName>
        <fullName evidence="3">Tyrosine-protein phosphatase</fullName>
    </submittedName>
</protein>
<accession>A0ABZ1N5L9</accession>
<proteinExistence type="inferred from homology"/>
<dbReference type="InterPro" id="IPR029021">
    <property type="entry name" value="Prot-tyrosine_phosphatase-like"/>
</dbReference>
<gene>
    <name evidence="3" type="ORF">OG308_27920</name>
</gene>
<feature type="domain" description="Tyrosine specific protein phosphatases" evidence="2">
    <location>
        <begin position="133"/>
        <end position="180"/>
    </location>
</feature>
<dbReference type="PROSITE" id="PS00383">
    <property type="entry name" value="TYR_PHOSPHATASE_1"/>
    <property type="match status" value="1"/>
</dbReference>
<dbReference type="InterPro" id="IPR000387">
    <property type="entry name" value="Tyr_Pase_dom"/>
</dbReference>
<dbReference type="Gene3D" id="3.90.190.10">
    <property type="entry name" value="Protein tyrosine phosphatase superfamily"/>
    <property type="match status" value="1"/>
</dbReference>
<evidence type="ECO:0000259" key="2">
    <source>
        <dbReference type="PROSITE" id="PS50056"/>
    </source>
</evidence>
<dbReference type="PANTHER" id="PTHR31126">
    <property type="entry name" value="TYROSINE-PROTEIN PHOSPHATASE"/>
    <property type="match status" value="1"/>
</dbReference>
<comment type="similarity">
    <text evidence="1">Belongs to the protein-tyrosine phosphatase family.</text>
</comment>
<dbReference type="PROSITE" id="PS50056">
    <property type="entry name" value="TYR_PHOSPHATASE_2"/>
    <property type="match status" value="1"/>
</dbReference>
<evidence type="ECO:0000256" key="1">
    <source>
        <dbReference type="ARBA" id="ARBA00009580"/>
    </source>
</evidence>
<evidence type="ECO:0000313" key="4">
    <source>
        <dbReference type="Proteomes" id="UP001621418"/>
    </source>
</evidence>
<dbReference type="InterPro" id="IPR016130">
    <property type="entry name" value="Tyr_Pase_AS"/>
</dbReference>
<keyword evidence="4" id="KW-1185">Reference proteome</keyword>
<dbReference type="Pfam" id="PF13350">
    <property type="entry name" value="Y_phosphatase3"/>
    <property type="match status" value="1"/>
</dbReference>
<dbReference type="Proteomes" id="UP001621418">
    <property type="component" value="Chromosome"/>
</dbReference>
<sequence>MRTGIVMTNGVSSSMGRELPLRGAVNARDLGGLRTMDGRQVRRLRVLRSDMLTSLDAADVAFLLTECGLRTIVDLRAPSEIVTDGTGAVVDAVADYRNLHVYGADRVRLDLTEVSPDGSMFDRYCEYLEHSSENIAAVLRLLAGPGQLPALVHCAAGKDRTGVVIALLLAVAGVRADDIIADYAATTPNIAALRARGGRAARPEGGPADRLPAWVFAAEANTMRQFLAHLDAEYGGPTVWATDAGLDQATQRQLADNLLCD</sequence>
<name>A0ABZ1N5L9_9NOCA</name>
<organism evidence="3 4">
    <name type="scientific">Nocardia salmonicida</name>
    <dbReference type="NCBI Taxonomy" id="53431"/>
    <lineage>
        <taxon>Bacteria</taxon>
        <taxon>Bacillati</taxon>
        <taxon>Actinomycetota</taxon>
        <taxon>Actinomycetes</taxon>
        <taxon>Mycobacteriales</taxon>
        <taxon>Nocardiaceae</taxon>
        <taxon>Nocardia</taxon>
    </lineage>
</organism>
<reference evidence="3 4" key="1">
    <citation type="submission" date="2022-10" db="EMBL/GenBank/DDBJ databases">
        <title>The complete genomes of actinobacterial strains from the NBC collection.</title>
        <authorList>
            <person name="Joergensen T.S."/>
            <person name="Alvarez Arevalo M."/>
            <person name="Sterndorff E.B."/>
            <person name="Faurdal D."/>
            <person name="Vuksanovic O."/>
            <person name="Mourched A.-S."/>
            <person name="Charusanti P."/>
            <person name="Shaw S."/>
            <person name="Blin K."/>
            <person name="Weber T."/>
        </authorList>
    </citation>
    <scope>NUCLEOTIDE SEQUENCE [LARGE SCALE GENOMIC DNA]</scope>
    <source>
        <strain evidence="3 4">NBC_01413</strain>
    </source>
</reference>
<evidence type="ECO:0000313" key="3">
    <source>
        <dbReference type="EMBL" id="WTY35096.1"/>
    </source>
</evidence>
<dbReference type="RefSeq" id="WP_405147408.1">
    <property type="nucleotide sequence ID" value="NZ_CP109527.1"/>
</dbReference>
<dbReference type="PANTHER" id="PTHR31126:SF1">
    <property type="entry name" value="TYROSINE SPECIFIC PROTEIN PHOSPHATASES DOMAIN-CONTAINING PROTEIN"/>
    <property type="match status" value="1"/>
</dbReference>
<dbReference type="EMBL" id="CP109527">
    <property type="protein sequence ID" value="WTY35096.1"/>
    <property type="molecule type" value="Genomic_DNA"/>
</dbReference>
<dbReference type="SUPFAM" id="SSF52799">
    <property type="entry name" value="(Phosphotyrosine protein) phosphatases II"/>
    <property type="match status" value="1"/>
</dbReference>